<name>A0A848KLD9_9NOCA</name>
<accession>A0A848KLD9</accession>
<proteinExistence type="predicted"/>
<evidence type="ECO:0000313" key="3">
    <source>
        <dbReference type="Proteomes" id="UP000535543"/>
    </source>
</evidence>
<protein>
    <submittedName>
        <fullName evidence="2">DUF2249 domain-containing protein</fullName>
    </submittedName>
</protein>
<dbReference type="Proteomes" id="UP000535543">
    <property type="component" value="Unassembled WGS sequence"/>
</dbReference>
<comment type="caution">
    <text evidence="2">The sequence shown here is derived from an EMBL/GenBank/DDBJ whole genome shotgun (WGS) entry which is preliminary data.</text>
</comment>
<dbReference type="EMBL" id="VCQU01000014">
    <property type="protein sequence ID" value="NMN99079.1"/>
    <property type="molecule type" value="Genomic_DNA"/>
</dbReference>
<evidence type="ECO:0000313" key="2">
    <source>
        <dbReference type="EMBL" id="NMN99079.1"/>
    </source>
</evidence>
<dbReference type="InterPro" id="IPR018720">
    <property type="entry name" value="DUF2249"/>
</dbReference>
<reference evidence="2 3" key="2">
    <citation type="submission" date="2020-06" db="EMBL/GenBank/DDBJ databases">
        <title>Antribacter stalactiti gen. nov., sp. nov., a new member of the family Nacardiaceae isolated from a cave.</title>
        <authorList>
            <person name="Kim I.S."/>
        </authorList>
    </citation>
    <scope>NUCLEOTIDE SEQUENCE [LARGE SCALE GENOMIC DNA]</scope>
    <source>
        <strain evidence="2 3">YC2-7</strain>
    </source>
</reference>
<sequence length="107" mass="12424">MADEEKPPHVLDVRQLRKPDKHPTIFATYNALACGHSFVLVNDHDPKHLRDEFETDHPNSYRWEYLNTEPRDWRIRITKLTTTPVPRILAATSDLVTHNAQPDSTGR</sequence>
<keyword evidence="3" id="KW-1185">Reference proteome</keyword>
<feature type="domain" description="DUF2249" evidence="1">
    <location>
        <begin position="10"/>
        <end position="79"/>
    </location>
</feature>
<dbReference type="AlphaFoldDB" id="A0A848KLD9"/>
<organism evidence="2 3">
    <name type="scientific">Antrihabitans stalactiti</name>
    <dbReference type="NCBI Taxonomy" id="2584121"/>
    <lineage>
        <taxon>Bacteria</taxon>
        <taxon>Bacillati</taxon>
        <taxon>Actinomycetota</taxon>
        <taxon>Actinomycetes</taxon>
        <taxon>Mycobacteriales</taxon>
        <taxon>Nocardiaceae</taxon>
        <taxon>Antrihabitans</taxon>
    </lineage>
</organism>
<dbReference type="RefSeq" id="WP_169594021.1">
    <property type="nucleotide sequence ID" value="NZ_VCQU01000014.1"/>
</dbReference>
<reference evidence="2 3" key="1">
    <citation type="submission" date="2019-05" db="EMBL/GenBank/DDBJ databases">
        <authorList>
            <person name="Lee S.D."/>
        </authorList>
    </citation>
    <scope>NUCLEOTIDE SEQUENCE [LARGE SCALE GENOMIC DNA]</scope>
    <source>
        <strain evidence="2 3">YC2-7</strain>
    </source>
</reference>
<evidence type="ECO:0000259" key="1">
    <source>
        <dbReference type="Pfam" id="PF10006"/>
    </source>
</evidence>
<dbReference type="Pfam" id="PF10006">
    <property type="entry name" value="DUF2249"/>
    <property type="match status" value="1"/>
</dbReference>
<gene>
    <name evidence="2" type="ORF">FGL95_29050</name>
</gene>